<accession>A0A163KTJ4</accession>
<feature type="compositionally biased region" description="Low complexity" evidence="1">
    <location>
        <begin position="78"/>
        <end position="102"/>
    </location>
</feature>
<evidence type="ECO:0000256" key="1">
    <source>
        <dbReference type="SAM" id="MobiDB-lite"/>
    </source>
</evidence>
<feature type="compositionally biased region" description="Polar residues" evidence="1">
    <location>
        <begin position="31"/>
        <end position="41"/>
    </location>
</feature>
<dbReference type="OrthoDB" id="74247at2759"/>
<evidence type="ECO:0000259" key="2">
    <source>
        <dbReference type="PROSITE" id="PS51729"/>
    </source>
</evidence>
<dbReference type="InParanoid" id="A0A163KTJ4"/>
<feature type="compositionally biased region" description="Low complexity" evidence="1">
    <location>
        <begin position="42"/>
        <end position="53"/>
    </location>
</feature>
<dbReference type="Gene3D" id="3.40.630.30">
    <property type="match status" value="1"/>
</dbReference>
<dbReference type="AlphaFoldDB" id="A0A163KTJ4"/>
<dbReference type="SUPFAM" id="SSF55729">
    <property type="entry name" value="Acyl-CoA N-acyltransferases (Nat)"/>
    <property type="match status" value="1"/>
</dbReference>
<dbReference type="PROSITE" id="PS51729">
    <property type="entry name" value="GNAT_YJDJ"/>
    <property type="match status" value="1"/>
</dbReference>
<dbReference type="InterPro" id="IPR016181">
    <property type="entry name" value="Acyl_CoA_acyltransferase"/>
</dbReference>
<dbReference type="STRING" id="4829.A0A163KTJ4"/>
<protein>
    <recommendedName>
        <fullName evidence="2">N-acetyltransferase domain-containing protein</fullName>
    </recommendedName>
</protein>
<dbReference type="PANTHER" id="PTHR31435:SF9">
    <property type="entry name" value="PROTEIN NATD1"/>
    <property type="match status" value="1"/>
</dbReference>
<dbReference type="InterPro" id="IPR031165">
    <property type="entry name" value="GNAT_YJDJ"/>
</dbReference>
<dbReference type="Proteomes" id="UP000078561">
    <property type="component" value="Unassembled WGS sequence"/>
</dbReference>
<gene>
    <name evidence="3" type="primary">ABSGL_03808.1 scaffold 4673</name>
</gene>
<keyword evidence="4" id="KW-1185">Reference proteome</keyword>
<dbReference type="PANTHER" id="PTHR31435">
    <property type="entry name" value="PROTEIN NATD1"/>
    <property type="match status" value="1"/>
</dbReference>
<sequence>MATTTTTTATASAPLSPRGRSLQQQQQQQQEKATVTCKPTPSTSSSSSNSNSSTKKRPLPKEPSLTETPYIHSAKIATATSSSSSSSSSNTNTTATTRSSTRPAFDKAQVQHDPKNYMFKLALDSKGNIAALCYLPTRFATLIEFYHTEVPMAYRHLGIGDLLLQRAFEWVEQSNLLVIPSCSFVLRYLKTHYPDRKGGNWNYVVDDEQTGLEKLAHRNSFLDVD</sequence>
<evidence type="ECO:0000313" key="3">
    <source>
        <dbReference type="EMBL" id="SAL98279.1"/>
    </source>
</evidence>
<organism evidence="3">
    <name type="scientific">Absidia glauca</name>
    <name type="common">Pin mould</name>
    <dbReference type="NCBI Taxonomy" id="4829"/>
    <lineage>
        <taxon>Eukaryota</taxon>
        <taxon>Fungi</taxon>
        <taxon>Fungi incertae sedis</taxon>
        <taxon>Mucoromycota</taxon>
        <taxon>Mucoromycotina</taxon>
        <taxon>Mucoromycetes</taxon>
        <taxon>Mucorales</taxon>
        <taxon>Cunninghamellaceae</taxon>
        <taxon>Absidia</taxon>
    </lineage>
</organism>
<name>A0A163KTJ4_ABSGL</name>
<dbReference type="InterPro" id="IPR045057">
    <property type="entry name" value="Gcn5-rel_NAT"/>
</dbReference>
<proteinExistence type="predicted"/>
<feature type="region of interest" description="Disordered" evidence="1">
    <location>
        <begin position="1"/>
        <end position="109"/>
    </location>
</feature>
<feature type="domain" description="N-acetyltransferase" evidence="2">
    <location>
        <begin position="111"/>
        <end position="201"/>
    </location>
</feature>
<evidence type="ECO:0000313" key="4">
    <source>
        <dbReference type="Proteomes" id="UP000078561"/>
    </source>
</evidence>
<feature type="compositionally biased region" description="Low complexity" evidence="1">
    <location>
        <begin position="1"/>
        <end position="11"/>
    </location>
</feature>
<dbReference type="EMBL" id="LT552062">
    <property type="protein sequence ID" value="SAL98279.1"/>
    <property type="molecule type" value="Genomic_DNA"/>
</dbReference>
<reference evidence="3" key="1">
    <citation type="submission" date="2016-04" db="EMBL/GenBank/DDBJ databases">
        <authorList>
            <person name="Evans L.H."/>
            <person name="Alamgir A."/>
            <person name="Owens N."/>
            <person name="Weber N.D."/>
            <person name="Virtaneva K."/>
            <person name="Barbian K."/>
            <person name="Babar A."/>
            <person name="Rosenke K."/>
        </authorList>
    </citation>
    <scope>NUCLEOTIDE SEQUENCE [LARGE SCALE GENOMIC DNA]</scope>
    <source>
        <strain evidence="3">CBS 101.48</strain>
    </source>
</reference>
<dbReference type="Pfam" id="PF14542">
    <property type="entry name" value="Acetyltransf_CG"/>
    <property type="match status" value="1"/>
</dbReference>